<organism evidence="1">
    <name type="scientific">Ignavibacterium album</name>
    <dbReference type="NCBI Taxonomy" id="591197"/>
    <lineage>
        <taxon>Bacteria</taxon>
        <taxon>Pseudomonadati</taxon>
        <taxon>Ignavibacteriota</taxon>
        <taxon>Ignavibacteria</taxon>
        <taxon>Ignavibacteriales</taxon>
        <taxon>Ignavibacteriaceae</taxon>
        <taxon>Ignavibacterium</taxon>
    </lineage>
</organism>
<dbReference type="AlphaFoldDB" id="A0A832CWS5"/>
<comment type="caution">
    <text evidence="1">The sequence shown here is derived from an EMBL/GenBank/DDBJ whole genome shotgun (WGS) entry which is preliminary data.</text>
</comment>
<gene>
    <name evidence="1" type="ORF">ENS56_06075</name>
</gene>
<name>A0A832CWS5_9BACT</name>
<sequence>MTAVDKSSEKNFPNEVKLLDAIYEDIIEAVHNEPDMNDIESMRLYIENSYRIFNRTIFRVVEIKNSLTKNEKLDSSTWNPPA</sequence>
<proteinExistence type="predicted"/>
<accession>A0A832CWS5</accession>
<reference evidence="1" key="1">
    <citation type="journal article" date="2020" name="mSystems">
        <title>Genome- and Community-Level Interaction Insights into Carbon Utilization and Element Cycling Functions of Hydrothermarchaeota in Hydrothermal Sediment.</title>
        <authorList>
            <person name="Zhou Z."/>
            <person name="Liu Y."/>
            <person name="Xu W."/>
            <person name="Pan J."/>
            <person name="Luo Z.H."/>
            <person name="Li M."/>
        </authorList>
    </citation>
    <scope>NUCLEOTIDE SEQUENCE [LARGE SCALE GENOMIC DNA]</scope>
    <source>
        <strain evidence="1">SpSt-500</strain>
    </source>
</reference>
<dbReference type="EMBL" id="DSVI01000007">
    <property type="protein sequence ID" value="HGT47581.1"/>
    <property type="molecule type" value="Genomic_DNA"/>
</dbReference>
<evidence type="ECO:0000313" key="1">
    <source>
        <dbReference type="EMBL" id="HGT47581.1"/>
    </source>
</evidence>
<protein>
    <submittedName>
        <fullName evidence="1">Uncharacterized protein</fullName>
    </submittedName>
</protein>